<proteinExistence type="predicted"/>
<dbReference type="EMBL" id="CADCWI010000017">
    <property type="protein sequence ID" value="CAA9543192.1"/>
    <property type="molecule type" value="Genomic_DNA"/>
</dbReference>
<sequence length="37" mass="3916">MPVGIRRAMIWTTLSAGNAGLLSRHVPAGGLFALPWP</sequence>
<reference evidence="1" key="1">
    <citation type="submission" date="2020-02" db="EMBL/GenBank/DDBJ databases">
        <authorList>
            <person name="Meier V. D."/>
        </authorList>
    </citation>
    <scope>NUCLEOTIDE SEQUENCE</scope>
    <source>
        <strain evidence="1">AVDCRST_MAG43</strain>
    </source>
</reference>
<evidence type="ECO:0000313" key="1">
    <source>
        <dbReference type="EMBL" id="CAA9543192.1"/>
    </source>
</evidence>
<organism evidence="1">
    <name type="scientific">uncultured Thermomicrobiales bacterium</name>
    <dbReference type="NCBI Taxonomy" id="1645740"/>
    <lineage>
        <taxon>Bacteria</taxon>
        <taxon>Pseudomonadati</taxon>
        <taxon>Thermomicrobiota</taxon>
        <taxon>Thermomicrobia</taxon>
        <taxon>Thermomicrobiales</taxon>
        <taxon>environmental samples</taxon>
    </lineage>
</organism>
<accession>A0A6J4UAQ3</accession>
<protein>
    <submittedName>
        <fullName evidence="1">Uncharacterized protein</fullName>
    </submittedName>
</protein>
<dbReference type="AlphaFoldDB" id="A0A6J4UAQ3"/>
<name>A0A6J4UAQ3_9BACT</name>
<gene>
    <name evidence="1" type="ORF">AVDCRST_MAG43-323</name>
</gene>